<reference evidence="1" key="2">
    <citation type="submission" date="2021-04" db="EMBL/GenBank/DDBJ databases">
        <authorList>
            <person name="Gilroy R."/>
        </authorList>
    </citation>
    <scope>NUCLEOTIDE SEQUENCE</scope>
    <source>
        <strain evidence="1">CHK188-16595</strain>
    </source>
</reference>
<reference evidence="1" key="1">
    <citation type="journal article" date="2021" name="PeerJ">
        <title>Extensive microbial diversity within the chicken gut microbiome revealed by metagenomics and culture.</title>
        <authorList>
            <person name="Gilroy R."/>
            <person name="Ravi A."/>
            <person name="Getino M."/>
            <person name="Pursley I."/>
            <person name="Horton D.L."/>
            <person name="Alikhan N.F."/>
            <person name="Baker D."/>
            <person name="Gharbi K."/>
            <person name="Hall N."/>
            <person name="Watson M."/>
            <person name="Adriaenssens E.M."/>
            <person name="Foster-Nyarko E."/>
            <person name="Jarju S."/>
            <person name="Secka A."/>
            <person name="Antonio M."/>
            <person name="Oren A."/>
            <person name="Chaudhuri R.R."/>
            <person name="La Ragione R."/>
            <person name="Hildebrand F."/>
            <person name="Pallen M.J."/>
        </authorList>
    </citation>
    <scope>NUCLEOTIDE SEQUENCE</scope>
    <source>
        <strain evidence="1">CHK188-16595</strain>
    </source>
</reference>
<proteinExistence type="predicted"/>
<gene>
    <name evidence="1" type="ORF">IAA37_02500</name>
</gene>
<accession>A0A9D2MH83</accession>
<dbReference type="EMBL" id="DWXN01000005">
    <property type="protein sequence ID" value="HJB74527.1"/>
    <property type="molecule type" value="Genomic_DNA"/>
</dbReference>
<sequence>MKTADLRGSLIVLSLLLILQSAIICIPEREKIDTGDYSLAVQQHVFSGYGNIFCLSKQNDFYIIQNDCDTISAAYEYTEINKNDFSEPFIYGDYMYYKTYAGTQSDTAEYIARIDLTDKNSEVKLMTNGDADIISFTVFHNKLYYLVNEISGGEQKYNLYRRNMLTGAEKLLISGLNGYGDFLVKDGMVLAGNIAYDEEEDKSTELFRNDSDRHFISLGLWRNSFYCERYSKENGRHELYSFYLGDDSDGLEFICELPDSMCAYRMFEDKIFFMADTGGSVLDYMYCDITNGEIINTAGKGGRENGYICRDLRIADYDCAVFNDMFYACYPDGTFTRVSLSDTEYPESVLTTVSRQRPSGGFGNFDEWIDYSTYIKQENDSKTNAQNDVNIISDGKYFRVFGGTLSETYEIYNAKGETVLSETTGRPLSVSMTDEDIVDIEIGYGTGISVHKYYNGKTDAFSEEFLYVIANSNDMIAYINTPRENTFENRTVAVRNIFDKGLYYREFKPDFSALDTPVVSAKFSEDRTALEITYLSGDEQNEVTETFDLR</sequence>
<protein>
    <recommendedName>
        <fullName evidence="3">DUF5050 domain-containing protein</fullName>
    </recommendedName>
</protein>
<dbReference type="Proteomes" id="UP000823877">
    <property type="component" value="Unassembled WGS sequence"/>
</dbReference>
<evidence type="ECO:0000313" key="1">
    <source>
        <dbReference type="EMBL" id="HJB74527.1"/>
    </source>
</evidence>
<comment type="caution">
    <text evidence="1">The sequence shown here is derived from an EMBL/GenBank/DDBJ whole genome shotgun (WGS) entry which is preliminary data.</text>
</comment>
<evidence type="ECO:0000313" key="2">
    <source>
        <dbReference type="Proteomes" id="UP000823877"/>
    </source>
</evidence>
<evidence type="ECO:0008006" key="3">
    <source>
        <dbReference type="Google" id="ProtNLM"/>
    </source>
</evidence>
<dbReference type="AlphaFoldDB" id="A0A9D2MH83"/>
<organism evidence="1 2">
    <name type="scientific">Candidatus Eubacterium faecale</name>
    <dbReference type="NCBI Taxonomy" id="2838568"/>
    <lineage>
        <taxon>Bacteria</taxon>
        <taxon>Bacillati</taxon>
        <taxon>Bacillota</taxon>
        <taxon>Clostridia</taxon>
        <taxon>Eubacteriales</taxon>
        <taxon>Eubacteriaceae</taxon>
        <taxon>Eubacterium</taxon>
    </lineage>
</organism>
<name>A0A9D2MH83_9FIRM</name>